<dbReference type="InterPro" id="IPR000225">
    <property type="entry name" value="Armadillo"/>
</dbReference>
<evidence type="ECO:0000313" key="7">
    <source>
        <dbReference type="Proteomes" id="UP000325577"/>
    </source>
</evidence>
<reference evidence="6 7" key="1">
    <citation type="submission" date="2019-09" db="EMBL/GenBank/DDBJ databases">
        <title>A chromosome-level genome assembly of the Chinese tupelo Nyssa sinensis.</title>
        <authorList>
            <person name="Yang X."/>
            <person name="Kang M."/>
            <person name="Yang Y."/>
            <person name="Xiong H."/>
            <person name="Wang M."/>
            <person name="Zhang Z."/>
            <person name="Wang Z."/>
            <person name="Wu H."/>
            <person name="Ma T."/>
            <person name="Liu J."/>
            <person name="Xi Z."/>
        </authorList>
    </citation>
    <scope>NUCLEOTIDE SEQUENCE [LARGE SCALE GENOMIC DNA]</scope>
    <source>
        <strain evidence="6">J267</strain>
        <tissue evidence="6">Leaf</tissue>
    </source>
</reference>
<evidence type="ECO:0000256" key="1">
    <source>
        <dbReference type="ARBA" id="ARBA00004906"/>
    </source>
</evidence>
<evidence type="ECO:0000313" key="6">
    <source>
        <dbReference type="EMBL" id="KAA8550867.1"/>
    </source>
</evidence>
<name>A0A5J5C9V4_9ASTE</name>
<dbReference type="PANTHER" id="PTHR46710:SF1">
    <property type="entry name" value="ARM REPEAT PROTEIN INTERACTING WITH ABF2"/>
    <property type="match status" value="1"/>
</dbReference>
<sequence>MENQKRHEQPTTSVRKNLKRKLEQDFEEDRKIASLSSFDVQQDLSREVRAQVDILDSSFSSIEADRASAKRAIHVLSELAKNEETVNVIVDCGAVPALVRHLQAPPLSREGESGPKPYEHEVEKGSAFTLGLLAVKPEHQQLIVDAGALPHLVDLLKRQRDGKNSRAVSGVIRRAADAITNLAHENSSIKTRVRIEGGIPPLVELLEFVDMKVQRAAAGALRTLAFKNDENKNQVDESWDSFRDLNTSIIFHANDVFEFKNLQIVECNALPTLILMLRSEDTAIHYEAVGVIGNLVHSSPNIKKEVILAGALQPVIGLLSSCCSESQREAALLLGQFAATDSDCKVHIVQRGAVKPLIDMLQSSDTQLREMSAFALGRLAQDIHNQAGIAHSGGIVPLLKLLDSKNGSLQHNAAFALYGLADNEDNVADLIRVGGVQKLQDGEFIVQPTRDCVAKTLKRLEEKIHGRVLNHLLYLMRVAEKAVQRRVALALAHLCSPNDQKTIFIDSNGLELLLELLESTNPKHQRDGSMALYKLANKASSLSPVDAAPPSPTPQVYLGEKYVNNPTLSDITFLIEGKRFYAHRICLLASSDAFRAMFDGGYREKDAKDIEIPNIRWDVFELMMRYIYTGSVNVNLDIAQELLRAADQYLLEGLKRLCEYAIAQDISVETVSLIYELSEAFNASSLKHACILFILEKFDKLSAMPWYSHLIQRILPEMHNYFVRALARPVQADLWR</sequence>
<evidence type="ECO:0000256" key="3">
    <source>
        <dbReference type="PROSITE-ProRule" id="PRU00259"/>
    </source>
</evidence>
<dbReference type="Pfam" id="PF00514">
    <property type="entry name" value="Arm"/>
    <property type="match status" value="3"/>
</dbReference>
<dbReference type="PROSITE" id="PS50176">
    <property type="entry name" value="ARM_REPEAT"/>
    <property type="match status" value="6"/>
</dbReference>
<dbReference type="InterPro" id="IPR044282">
    <property type="entry name" value="ABAP1/ARIA"/>
</dbReference>
<feature type="domain" description="BTB" evidence="5">
    <location>
        <begin position="569"/>
        <end position="636"/>
    </location>
</feature>
<gene>
    <name evidence="6" type="ORF">F0562_002551</name>
</gene>
<dbReference type="SMART" id="SM00225">
    <property type="entry name" value="BTB"/>
    <property type="match status" value="1"/>
</dbReference>
<comment type="pathway">
    <text evidence="1">Protein modification; protein ubiquitination.</text>
</comment>
<dbReference type="InterPro" id="IPR011333">
    <property type="entry name" value="SKP1/BTB/POZ_sf"/>
</dbReference>
<accession>A0A5J5C9V4</accession>
<feature type="repeat" description="ARM" evidence="3">
    <location>
        <begin position="393"/>
        <end position="435"/>
    </location>
</feature>
<proteinExistence type="predicted"/>
<dbReference type="Gene3D" id="1.25.10.10">
    <property type="entry name" value="Leucine-rich Repeat Variant"/>
    <property type="match status" value="2"/>
</dbReference>
<organism evidence="6 7">
    <name type="scientific">Nyssa sinensis</name>
    <dbReference type="NCBI Taxonomy" id="561372"/>
    <lineage>
        <taxon>Eukaryota</taxon>
        <taxon>Viridiplantae</taxon>
        <taxon>Streptophyta</taxon>
        <taxon>Embryophyta</taxon>
        <taxon>Tracheophyta</taxon>
        <taxon>Spermatophyta</taxon>
        <taxon>Magnoliopsida</taxon>
        <taxon>eudicotyledons</taxon>
        <taxon>Gunneridae</taxon>
        <taxon>Pentapetalae</taxon>
        <taxon>asterids</taxon>
        <taxon>Cornales</taxon>
        <taxon>Nyssaceae</taxon>
        <taxon>Nyssa</taxon>
    </lineage>
</organism>
<dbReference type="InterPro" id="IPR000210">
    <property type="entry name" value="BTB/POZ_dom"/>
</dbReference>
<dbReference type="SUPFAM" id="SSF48371">
    <property type="entry name" value="ARM repeat"/>
    <property type="match status" value="2"/>
</dbReference>
<feature type="repeat" description="ARM" evidence="3">
    <location>
        <begin position="197"/>
        <end position="232"/>
    </location>
</feature>
<dbReference type="Pfam" id="PF00651">
    <property type="entry name" value="BTB"/>
    <property type="match status" value="1"/>
</dbReference>
<dbReference type="InterPro" id="IPR016024">
    <property type="entry name" value="ARM-type_fold"/>
</dbReference>
<dbReference type="SMART" id="SM00185">
    <property type="entry name" value="ARM"/>
    <property type="match status" value="8"/>
</dbReference>
<dbReference type="AlphaFoldDB" id="A0A5J5C9V4"/>
<dbReference type="CDD" id="cd18352">
    <property type="entry name" value="BTB_POZ_ARIA_plant"/>
    <property type="match status" value="1"/>
</dbReference>
<feature type="region of interest" description="Disordered" evidence="4">
    <location>
        <begin position="1"/>
        <end position="20"/>
    </location>
</feature>
<keyword evidence="7" id="KW-1185">Reference proteome</keyword>
<feature type="repeat" description="ARM" evidence="3">
    <location>
        <begin position="147"/>
        <end position="197"/>
    </location>
</feature>
<dbReference type="EMBL" id="CM018031">
    <property type="protein sequence ID" value="KAA8550867.1"/>
    <property type="molecule type" value="Genomic_DNA"/>
</dbReference>
<dbReference type="SUPFAM" id="SSF54695">
    <property type="entry name" value="POZ domain"/>
    <property type="match status" value="1"/>
</dbReference>
<dbReference type="OrthoDB" id="29145at2759"/>
<dbReference type="PROSITE" id="PS50097">
    <property type="entry name" value="BTB"/>
    <property type="match status" value="1"/>
</dbReference>
<dbReference type="InterPro" id="IPR011989">
    <property type="entry name" value="ARM-like"/>
</dbReference>
<dbReference type="Proteomes" id="UP000325577">
    <property type="component" value="Linkage Group LG0"/>
</dbReference>
<feature type="repeat" description="ARM" evidence="3">
    <location>
        <begin position="93"/>
        <end position="148"/>
    </location>
</feature>
<feature type="repeat" description="ARM" evidence="3">
    <location>
        <begin position="352"/>
        <end position="394"/>
    </location>
</feature>
<dbReference type="PANTHER" id="PTHR46710">
    <property type="entry name" value="ARM REPEAT PROTEIN INTERACTING WITH ABF2"/>
    <property type="match status" value="1"/>
</dbReference>
<evidence type="ECO:0000256" key="4">
    <source>
        <dbReference type="SAM" id="MobiDB-lite"/>
    </source>
</evidence>
<dbReference type="Gene3D" id="3.30.710.10">
    <property type="entry name" value="Potassium Channel Kv1.1, Chain A"/>
    <property type="match status" value="1"/>
</dbReference>
<keyword evidence="2" id="KW-0677">Repeat</keyword>
<evidence type="ECO:0000256" key="2">
    <source>
        <dbReference type="ARBA" id="ARBA00022737"/>
    </source>
</evidence>
<protein>
    <recommendedName>
        <fullName evidence="5">BTB domain-containing protein</fullName>
    </recommendedName>
</protein>
<evidence type="ECO:0000259" key="5">
    <source>
        <dbReference type="PROSITE" id="PS50097"/>
    </source>
</evidence>
<feature type="repeat" description="ARM" evidence="3">
    <location>
        <begin position="268"/>
        <end position="310"/>
    </location>
</feature>